<protein>
    <submittedName>
        <fullName evidence="2">Uncharacterized protein</fullName>
    </submittedName>
</protein>
<reference evidence="2" key="1">
    <citation type="journal article" date="2014" name="Int. J. Syst. Evol. Microbiol.">
        <title>Complete genome sequence of Corynebacterium casei LMG S-19264T (=DSM 44701T), isolated from a smear-ripened cheese.</title>
        <authorList>
            <consortium name="US DOE Joint Genome Institute (JGI-PGF)"/>
            <person name="Walter F."/>
            <person name="Albersmeier A."/>
            <person name="Kalinowski J."/>
            <person name="Ruckert C."/>
        </authorList>
    </citation>
    <scope>NUCLEOTIDE SEQUENCE</scope>
    <source>
        <strain evidence="2">JCM 15325</strain>
    </source>
</reference>
<proteinExistence type="predicted"/>
<dbReference type="Proteomes" id="UP000654670">
    <property type="component" value="Unassembled WGS sequence"/>
</dbReference>
<evidence type="ECO:0000256" key="1">
    <source>
        <dbReference type="SAM" id="Phobius"/>
    </source>
</evidence>
<keyword evidence="3" id="KW-1185">Reference proteome</keyword>
<sequence length="63" mass="7399">MTLNDNKTLNYLGLFIAFFAAQWIWFTYIMPDKNKTPLDLILSSVVFIIVFLFLDILPKKTIK</sequence>
<evidence type="ECO:0000313" key="3">
    <source>
        <dbReference type="Proteomes" id="UP000654670"/>
    </source>
</evidence>
<dbReference type="AlphaFoldDB" id="A0A917W278"/>
<accession>A0A917W278</accession>
<feature type="transmembrane region" description="Helical" evidence="1">
    <location>
        <begin position="40"/>
        <end position="57"/>
    </location>
</feature>
<dbReference type="EMBL" id="BMOK01000006">
    <property type="protein sequence ID" value="GGL54002.1"/>
    <property type="molecule type" value="Genomic_DNA"/>
</dbReference>
<keyword evidence="1" id="KW-0812">Transmembrane</keyword>
<reference evidence="2" key="2">
    <citation type="submission" date="2020-09" db="EMBL/GenBank/DDBJ databases">
        <authorList>
            <person name="Sun Q."/>
            <person name="Ohkuma M."/>
        </authorList>
    </citation>
    <scope>NUCLEOTIDE SEQUENCE</scope>
    <source>
        <strain evidence="2">JCM 15325</strain>
    </source>
</reference>
<dbReference type="RefSeq" id="WP_188802717.1">
    <property type="nucleotide sequence ID" value="NZ_BMOK01000006.1"/>
</dbReference>
<keyword evidence="1" id="KW-0472">Membrane</keyword>
<evidence type="ECO:0000313" key="2">
    <source>
        <dbReference type="EMBL" id="GGL54002.1"/>
    </source>
</evidence>
<keyword evidence="1" id="KW-1133">Transmembrane helix</keyword>
<organism evidence="2 3">
    <name type="scientific">Sporolactobacillus putidus</name>
    <dbReference type="NCBI Taxonomy" id="492735"/>
    <lineage>
        <taxon>Bacteria</taxon>
        <taxon>Bacillati</taxon>
        <taxon>Bacillota</taxon>
        <taxon>Bacilli</taxon>
        <taxon>Bacillales</taxon>
        <taxon>Sporolactobacillaceae</taxon>
        <taxon>Sporolactobacillus</taxon>
    </lineage>
</organism>
<name>A0A917W278_9BACL</name>
<gene>
    <name evidence="2" type="ORF">GCM10007968_17520</name>
</gene>
<comment type="caution">
    <text evidence="2">The sequence shown here is derived from an EMBL/GenBank/DDBJ whole genome shotgun (WGS) entry which is preliminary data.</text>
</comment>
<feature type="transmembrane region" description="Helical" evidence="1">
    <location>
        <begin position="9"/>
        <end position="28"/>
    </location>
</feature>